<reference evidence="1 2" key="1">
    <citation type="submission" date="2020-12" db="EMBL/GenBank/DDBJ databases">
        <title>FDA dAtabase for Regulatory Grade micrObial Sequences (FDA-ARGOS): Supporting development and validation of Infectious Disease Dx tests.</title>
        <authorList>
            <person name="Sproer C."/>
            <person name="Gronow S."/>
            <person name="Severitt S."/>
            <person name="Schroder I."/>
            <person name="Tallon L."/>
            <person name="Sadzewicz L."/>
            <person name="Zhao X."/>
            <person name="Boylan J."/>
            <person name="Ott S."/>
            <person name="Bowen H."/>
            <person name="Vavikolanu K."/>
            <person name="Mehta A."/>
            <person name="Aluvathingal J."/>
            <person name="Nadendla S."/>
            <person name="Lowell S."/>
            <person name="Myers T."/>
            <person name="Yan Y."/>
            <person name="Sichtig H."/>
        </authorList>
    </citation>
    <scope>NUCLEOTIDE SEQUENCE [LARGE SCALE GENOMIC DNA]</scope>
    <source>
        <strain evidence="1 2">FDAARGOS_933</strain>
    </source>
</reference>
<dbReference type="EMBL" id="CP065745">
    <property type="protein sequence ID" value="QPR55094.1"/>
    <property type="molecule type" value="Genomic_DNA"/>
</dbReference>
<name>A0A7T2PG15_9GAMM</name>
<organism evidence="1 2">
    <name type="scientific">Aeromonas allosaccharophila</name>
    <dbReference type="NCBI Taxonomy" id="656"/>
    <lineage>
        <taxon>Bacteria</taxon>
        <taxon>Pseudomonadati</taxon>
        <taxon>Pseudomonadota</taxon>
        <taxon>Gammaproteobacteria</taxon>
        <taxon>Aeromonadales</taxon>
        <taxon>Aeromonadaceae</taxon>
        <taxon>Aeromonas</taxon>
    </lineage>
</organism>
<dbReference type="GeneID" id="60784183"/>
<accession>A0A7T2PG15</accession>
<dbReference type="PANTHER" id="PTHR12526">
    <property type="entry name" value="GLYCOSYLTRANSFERASE"/>
    <property type="match status" value="1"/>
</dbReference>
<protein>
    <submittedName>
        <fullName evidence="1">Glycosyltransferase family 4 protein</fullName>
    </submittedName>
</protein>
<evidence type="ECO:0000313" key="1">
    <source>
        <dbReference type="EMBL" id="QPR55094.1"/>
    </source>
</evidence>
<proteinExistence type="predicted"/>
<dbReference type="SUPFAM" id="SSF53756">
    <property type="entry name" value="UDP-Glycosyltransferase/glycogen phosphorylase"/>
    <property type="match status" value="1"/>
</dbReference>
<keyword evidence="1" id="KW-0808">Transferase</keyword>
<dbReference type="PANTHER" id="PTHR12526:SF630">
    <property type="entry name" value="GLYCOSYLTRANSFERASE"/>
    <property type="match status" value="1"/>
</dbReference>
<gene>
    <name evidence="1" type="ORF">I6G90_01215</name>
</gene>
<dbReference type="GO" id="GO:0016740">
    <property type="term" value="F:transferase activity"/>
    <property type="evidence" value="ECO:0007669"/>
    <property type="project" value="UniProtKB-KW"/>
</dbReference>
<dbReference type="CDD" id="cd03801">
    <property type="entry name" value="GT4_PimA-like"/>
    <property type="match status" value="1"/>
</dbReference>
<dbReference type="AlphaFoldDB" id="A0A7T2PG15"/>
<evidence type="ECO:0000313" key="2">
    <source>
        <dbReference type="Proteomes" id="UP000595101"/>
    </source>
</evidence>
<dbReference type="RefSeq" id="WP_197929363.1">
    <property type="nucleotide sequence ID" value="NZ_CP065745.1"/>
</dbReference>
<sequence length="349" mass="39984">MSRYPAEGASSRLRLLQYLPFITTGHDDFYVASFFNEKYMLFLNGKRKLPYLNIIWCYIRRFFHCLSCVFFDTIWVEKEIFPYLPSWFERFFVLVGKRVVVDYDDAVYLQYKNGNLKKFLLGNKIEKVMKHASLVIAGNRNLADKAKLSGAENVLIIPTVIDIRRYPQDPNYNYRDKVSYIGWIGSPSTEKYLIEMKDALSSICEKFSVKLLVVGASDKILSHFKNNHIELVSWSADSEVELIKKMDIGIMPLIDNEWEKGKCGYKIIQYMAVGIPVIASPIGVNVDIVNDSKSGLLASTQDEWISACSTLISSSALREMYGKNGRAAVENIYCVQQQYKSIKESLIIN</sequence>
<dbReference type="Pfam" id="PF13692">
    <property type="entry name" value="Glyco_trans_1_4"/>
    <property type="match status" value="1"/>
</dbReference>
<dbReference type="Proteomes" id="UP000595101">
    <property type="component" value="Chromosome"/>
</dbReference>
<dbReference type="Gene3D" id="3.40.50.2000">
    <property type="entry name" value="Glycogen Phosphorylase B"/>
    <property type="match status" value="2"/>
</dbReference>
<dbReference type="KEGG" id="aall:I6G90_01215"/>